<accession>A0A5C5RRM7</accession>
<reference evidence="1 2" key="1">
    <citation type="submission" date="2019-06" db="EMBL/GenBank/DDBJ databases">
        <authorList>
            <person name="Teng J.L.L."/>
            <person name="Lee H.H."/>
            <person name="Lau S.K.P."/>
            <person name="Woo P.C.Y."/>
        </authorList>
    </citation>
    <scope>NUCLEOTIDE SEQUENCE [LARGE SCALE GENOMIC DNA]</scope>
    <source>
        <strain evidence="1 2">HKU70</strain>
    </source>
</reference>
<dbReference type="Proteomes" id="UP000319792">
    <property type="component" value="Unassembled WGS sequence"/>
</dbReference>
<dbReference type="OrthoDB" id="4560045at2"/>
<dbReference type="EMBL" id="VIGV01000002">
    <property type="protein sequence ID" value="TWS25354.1"/>
    <property type="molecule type" value="Genomic_DNA"/>
</dbReference>
<gene>
    <name evidence="1" type="ORF">FK268_09180</name>
</gene>
<name>A0A5C5RRM7_9ACTN</name>
<dbReference type="AlphaFoldDB" id="A0A5C5RRM7"/>
<reference evidence="1 2" key="2">
    <citation type="submission" date="2019-08" db="EMBL/GenBank/DDBJ databases">
        <title>Tsukamurella conjunctivitidis sp. nov., Tsukamurella assacharolytica sp. nov. and Tsukamurella sputae sp. nov. isolated from patients with conjunctivitis, bacteraemia (lymphoma) and respiratory infection (sputum) in Hong Kong.</title>
        <authorList>
            <person name="Fok K.M.N."/>
            <person name="Fong J.Y.H."/>
        </authorList>
    </citation>
    <scope>NUCLEOTIDE SEQUENCE [LARGE SCALE GENOMIC DNA]</scope>
    <source>
        <strain evidence="1 2">HKU70</strain>
    </source>
</reference>
<dbReference type="RefSeq" id="WP_146433271.1">
    <property type="nucleotide sequence ID" value="NZ_VIGV01000002.1"/>
</dbReference>
<comment type="caution">
    <text evidence="1">The sequence shown here is derived from an EMBL/GenBank/DDBJ whole genome shotgun (WGS) entry which is preliminary data.</text>
</comment>
<organism evidence="1 2">
    <name type="scientific">Tsukamurella sputi</name>
    <dbReference type="NCBI Taxonomy" id="2591848"/>
    <lineage>
        <taxon>Bacteria</taxon>
        <taxon>Bacillati</taxon>
        <taxon>Actinomycetota</taxon>
        <taxon>Actinomycetes</taxon>
        <taxon>Mycobacteriales</taxon>
        <taxon>Tsukamurellaceae</taxon>
        <taxon>Tsukamurella</taxon>
    </lineage>
</organism>
<evidence type="ECO:0000313" key="2">
    <source>
        <dbReference type="Proteomes" id="UP000319792"/>
    </source>
</evidence>
<evidence type="ECO:0000313" key="1">
    <source>
        <dbReference type="EMBL" id="TWS25354.1"/>
    </source>
</evidence>
<proteinExistence type="predicted"/>
<keyword evidence="2" id="KW-1185">Reference proteome</keyword>
<sequence>MENFKYSYRGMGEVLRSTKVEVLTRMTGLRALGFYQSIVAHRTGQLAASARVVMSKGSNGRPVATLAVGGDDAVYGLAHEFGFDDGDSNIQAAHHDLLTVLGMLR</sequence>
<protein>
    <submittedName>
        <fullName evidence="1">Uncharacterized protein</fullName>
    </submittedName>
</protein>